<proteinExistence type="predicted"/>
<dbReference type="EMBL" id="JWZX01002423">
    <property type="protein sequence ID" value="KOO29388.1"/>
    <property type="molecule type" value="Genomic_DNA"/>
</dbReference>
<feature type="signal peptide" evidence="1">
    <location>
        <begin position="1"/>
        <end position="17"/>
    </location>
</feature>
<protein>
    <submittedName>
        <fullName evidence="2">Uncharacterized protein</fullName>
    </submittedName>
</protein>
<comment type="caution">
    <text evidence="2">The sequence shown here is derived from an EMBL/GenBank/DDBJ whole genome shotgun (WGS) entry which is preliminary data.</text>
</comment>
<feature type="chain" id="PRO_5005602060" evidence="1">
    <location>
        <begin position="18"/>
        <end position="120"/>
    </location>
</feature>
<reference evidence="3" key="1">
    <citation type="journal article" date="2015" name="PLoS Genet.">
        <title>Genome Sequence and Transcriptome Analyses of Chrysochromulina tobin: Metabolic Tools for Enhanced Algal Fitness in the Prominent Order Prymnesiales (Haptophyceae).</title>
        <authorList>
            <person name="Hovde B.T."/>
            <person name="Deodato C.R."/>
            <person name="Hunsperger H.M."/>
            <person name="Ryken S.A."/>
            <person name="Yost W."/>
            <person name="Jha R.K."/>
            <person name="Patterson J."/>
            <person name="Monnat R.J. Jr."/>
            <person name="Barlow S.B."/>
            <person name="Starkenburg S.R."/>
            <person name="Cattolico R.A."/>
        </authorList>
    </citation>
    <scope>NUCLEOTIDE SEQUENCE</scope>
    <source>
        <strain evidence="3">CCMP291</strain>
    </source>
</reference>
<dbReference type="Proteomes" id="UP000037460">
    <property type="component" value="Unassembled WGS sequence"/>
</dbReference>
<accession>A0A0M0JT73</accession>
<keyword evidence="3" id="KW-1185">Reference proteome</keyword>
<sequence length="120" mass="12130">MQMTKVLLISFIATASATCGTQCGGCTAPCVNDPSAYCFDCGFSPCEDVSGYCWSCAGADGNCYAYDCGSTCSTVPCLDVAATANAVLKKTNSTTGFAKAKGEQLATRIGSATSKAAVAK</sequence>
<keyword evidence="1" id="KW-0732">Signal</keyword>
<name>A0A0M0JT73_9EUKA</name>
<dbReference type="AlphaFoldDB" id="A0A0M0JT73"/>
<evidence type="ECO:0000313" key="3">
    <source>
        <dbReference type="Proteomes" id="UP000037460"/>
    </source>
</evidence>
<evidence type="ECO:0000256" key="1">
    <source>
        <dbReference type="SAM" id="SignalP"/>
    </source>
</evidence>
<gene>
    <name evidence="2" type="ORF">Ctob_001694</name>
</gene>
<organism evidence="2 3">
    <name type="scientific">Chrysochromulina tobinii</name>
    <dbReference type="NCBI Taxonomy" id="1460289"/>
    <lineage>
        <taxon>Eukaryota</taxon>
        <taxon>Haptista</taxon>
        <taxon>Haptophyta</taxon>
        <taxon>Prymnesiophyceae</taxon>
        <taxon>Prymnesiales</taxon>
        <taxon>Chrysochromulinaceae</taxon>
        <taxon>Chrysochromulina</taxon>
    </lineage>
</organism>
<evidence type="ECO:0000313" key="2">
    <source>
        <dbReference type="EMBL" id="KOO29388.1"/>
    </source>
</evidence>